<proteinExistence type="predicted"/>
<name>A0A1I6QVM5_9ACTN</name>
<organism evidence="2 3">
    <name type="scientific">Streptomyces harbinensis</name>
    <dbReference type="NCBI Taxonomy" id="1176198"/>
    <lineage>
        <taxon>Bacteria</taxon>
        <taxon>Bacillati</taxon>
        <taxon>Actinomycetota</taxon>
        <taxon>Actinomycetes</taxon>
        <taxon>Kitasatosporales</taxon>
        <taxon>Streptomycetaceae</taxon>
        <taxon>Streptomyces</taxon>
    </lineage>
</organism>
<dbReference type="AlphaFoldDB" id="A0A1I6QVM5"/>
<dbReference type="STRING" id="1176198.SAMN05444716_102355"/>
<feature type="compositionally biased region" description="Low complexity" evidence="1">
    <location>
        <begin position="111"/>
        <end position="123"/>
    </location>
</feature>
<feature type="region of interest" description="Disordered" evidence="1">
    <location>
        <begin position="496"/>
        <end position="519"/>
    </location>
</feature>
<sequence>MTDTAADSVALPPVAPEVTAELARALSPRLRKRLDAAAAKLAARPRSTDGATVRIAVDDDTTLELHAPTGAVATADAIRCGCLLAPDCVHRAAVAALAPVAEERPEDESKAAATAEAADTPGGPDDPDAPPAAPVPDTSAVASAPAGPDRWAAATALWQAGAAVLESGIEGAGALLQAELLHAAHAARLAGLYRPAALAVATVNGLRAARAADPGHRLAELTATVQELLLVCHALRRPPAPGGPDHAALRGTARRPYTPGGSLRLYGLCCEPVLARSGHAGVVTWTVDADGALFALPDVAPGGAARAAGAARRTVRLGDAACTHHELARGGLIVSGATVSPDRRLGAGRGVRAVRAQGVPWHQEPAAALWRTPLDQQIARALDTAEPGSAAGLIFTDLTVLGPVREPGAPDVLAAACAGLTVRIAPADEHQDLAHRHNLRWLAATPGLRLRVIARLVPAGHPRLRLLAAGPVPGTEPGPGLRAPVDLGYHRLQHADLTGTDLPGPAASHASNTTPAPPEPAAAPLHLLRRRTQAALAAGRPALAQPGSVETDRQRLRHAGLSTAADLLDELHRAAADRTRDVFGRLRPADAERFALAWLAADHYGDRAARALCAAAWALPDPARVA</sequence>
<evidence type="ECO:0008006" key="4">
    <source>
        <dbReference type="Google" id="ProtNLM"/>
    </source>
</evidence>
<evidence type="ECO:0000313" key="3">
    <source>
        <dbReference type="Proteomes" id="UP000198873"/>
    </source>
</evidence>
<protein>
    <recommendedName>
        <fullName evidence="4">SWIM-type domain-containing protein</fullName>
    </recommendedName>
</protein>
<keyword evidence="3" id="KW-1185">Reference proteome</keyword>
<dbReference type="EMBL" id="FPAB01000002">
    <property type="protein sequence ID" value="SFS56483.1"/>
    <property type="molecule type" value="Genomic_DNA"/>
</dbReference>
<feature type="compositionally biased region" description="Low complexity" evidence="1">
    <location>
        <begin position="135"/>
        <end position="146"/>
    </location>
</feature>
<evidence type="ECO:0000313" key="2">
    <source>
        <dbReference type="EMBL" id="SFS56483.1"/>
    </source>
</evidence>
<gene>
    <name evidence="2" type="ORF">SAMN05444716_102355</name>
</gene>
<evidence type="ECO:0000256" key="1">
    <source>
        <dbReference type="SAM" id="MobiDB-lite"/>
    </source>
</evidence>
<feature type="compositionally biased region" description="Basic and acidic residues" evidence="1">
    <location>
        <begin position="101"/>
        <end position="110"/>
    </location>
</feature>
<dbReference type="Proteomes" id="UP000198873">
    <property type="component" value="Unassembled WGS sequence"/>
</dbReference>
<accession>A0A1I6QVM5</accession>
<reference evidence="3" key="1">
    <citation type="submission" date="2016-10" db="EMBL/GenBank/DDBJ databases">
        <authorList>
            <person name="Varghese N."/>
            <person name="Submissions S."/>
        </authorList>
    </citation>
    <scope>NUCLEOTIDE SEQUENCE [LARGE SCALE GENOMIC DNA]</scope>
    <source>
        <strain evidence="3">CGMCC 4.7047</strain>
    </source>
</reference>
<feature type="region of interest" description="Disordered" evidence="1">
    <location>
        <begin position="100"/>
        <end position="146"/>
    </location>
</feature>